<dbReference type="SUPFAM" id="SSF109993">
    <property type="entry name" value="VPS9 domain"/>
    <property type="match status" value="1"/>
</dbReference>
<dbReference type="GO" id="GO:0005085">
    <property type="term" value="F:guanyl-nucleotide exchange factor activity"/>
    <property type="evidence" value="ECO:0007669"/>
    <property type="project" value="InterPro"/>
</dbReference>
<dbReference type="PANTHER" id="PTHR23101:SF25">
    <property type="entry name" value="GTPASE-ACTIVATING PROTEIN AND VPS9 DOMAIN-CONTAINING PROTEIN 1"/>
    <property type="match status" value="1"/>
</dbReference>
<dbReference type="AlphaFoldDB" id="A0A5K1UD42"/>
<reference evidence="2 3" key="1">
    <citation type="submission" date="2016-05" db="EMBL/GenBank/DDBJ databases">
        <title>First whole genome sequencing of Entamoeba histolytica HM1:IMSS-clone-6.</title>
        <authorList>
            <person name="Mukherjee Avik.K."/>
            <person name="Izumyama S."/>
            <person name="Nakada-Tsukui K."/>
            <person name="Nozaki T."/>
        </authorList>
    </citation>
    <scope>NUCLEOTIDE SEQUENCE [LARGE SCALE GENOMIC DNA]</scope>
    <source>
        <strain evidence="2 3">HM1:IMSS clone 6</strain>
    </source>
</reference>
<dbReference type="Gene3D" id="1.20.1050.80">
    <property type="entry name" value="VPS9 domain"/>
    <property type="match status" value="1"/>
</dbReference>
<dbReference type="InterPro" id="IPR003123">
    <property type="entry name" value="VPS9"/>
</dbReference>
<comment type="caution">
    <text evidence="2">The sequence shown here is derived from an EMBL/GenBank/DDBJ whole genome shotgun (WGS) entry which is preliminary data.</text>
</comment>
<accession>A0A5K1UD42</accession>
<dbReference type="PANTHER" id="PTHR23101">
    <property type="entry name" value="RAB GDP/GTP EXCHANGE FACTOR"/>
    <property type="match status" value="1"/>
</dbReference>
<evidence type="ECO:0000259" key="1">
    <source>
        <dbReference type="PROSITE" id="PS51205"/>
    </source>
</evidence>
<proteinExistence type="predicted"/>
<dbReference type="EMBL" id="BDEQ01000001">
    <property type="protein sequence ID" value="GAT91447.1"/>
    <property type="molecule type" value="Genomic_DNA"/>
</dbReference>
<protein>
    <submittedName>
        <fullName evidence="2">Vacuolar sorting protein 9 vps9 domain containing protein</fullName>
    </submittedName>
</protein>
<dbReference type="Proteomes" id="UP000078387">
    <property type="component" value="Unassembled WGS sequence"/>
</dbReference>
<dbReference type="GO" id="GO:0031267">
    <property type="term" value="F:small GTPase binding"/>
    <property type="evidence" value="ECO:0007669"/>
    <property type="project" value="TreeGrafter"/>
</dbReference>
<dbReference type="GO" id="GO:0005829">
    <property type="term" value="C:cytosol"/>
    <property type="evidence" value="ECO:0007669"/>
    <property type="project" value="TreeGrafter"/>
</dbReference>
<dbReference type="InterPro" id="IPR045046">
    <property type="entry name" value="Vps9-like"/>
</dbReference>
<name>A0A5K1UD42_ENTHI</name>
<dbReference type="VEuPathDB" id="AmoebaDB:EHI7A_000070"/>
<sequence>MGLELLIHKFKKYLEQHQDDIKSIKQFKKWFSTEQCIESEEVEKVVKSLYQTILYNLSLNESPFTFEEQKLCVEYIIMEELYENIFATNEEIETDVRLIKQIILMQKIPISKYQVSQKIINEQNWNRSKDLLIEINNFKTPTEKLNSINKCFRNIIYHNNITLQMSCDEILEILTYLIVQCQPPMLYSNISFIRKCCFDLTSENDYFLTQLEVCVQLILQYTPSSLSKKYDKIVENKIVNSPPISSASSQITF</sequence>
<dbReference type="InterPro" id="IPR037191">
    <property type="entry name" value="VPS9_dom_sf"/>
</dbReference>
<dbReference type="GO" id="GO:0030139">
    <property type="term" value="C:endocytic vesicle"/>
    <property type="evidence" value="ECO:0007669"/>
    <property type="project" value="TreeGrafter"/>
</dbReference>
<dbReference type="VEuPathDB" id="AmoebaDB:KM1_000070"/>
<dbReference type="PROSITE" id="PS51205">
    <property type="entry name" value="VPS9"/>
    <property type="match status" value="1"/>
</dbReference>
<organism evidence="2 3">
    <name type="scientific">Entamoeba histolytica</name>
    <dbReference type="NCBI Taxonomy" id="5759"/>
    <lineage>
        <taxon>Eukaryota</taxon>
        <taxon>Amoebozoa</taxon>
        <taxon>Evosea</taxon>
        <taxon>Archamoebae</taxon>
        <taxon>Mastigamoebida</taxon>
        <taxon>Entamoebidae</taxon>
        <taxon>Entamoeba</taxon>
    </lineage>
</organism>
<feature type="domain" description="VPS9" evidence="1">
    <location>
        <begin position="92"/>
        <end position="227"/>
    </location>
</feature>
<gene>
    <name evidence="2" type="ORF">CL6EHI_151980</name>
</gene>
<dbReference type="SMART" id="SM00167">
    <property type="entry name" value="VPS9"/>
    <property type="match status" value="1"/>
</dbReference>
<dbReference type="OMA" id="QCIEREE"/>
<evidence type="ECO:0000313" key="2">
    <source>
        <dbReference type="EMBL" id="GAT91447.1"/>
    </source>
</evidence>
<dbReference type="VEuPathDB" id="AmoebaDB:EHI5A_000070"/>
<evidence type="ECO:0000313" key="3">
    <source>
        <dbReference type="Proteomes" id="UP000078387"/>
    </source>
</evidence>
<dbReference type="GO" id="GO:0016192">
    <property type="term" value="P:vesicle-mediated transport"/>
    <property type="evidence" value="ECO:0007669"/>
    <property type="project" value="InterPro"/>
</dbReference>
<dbReference type="Pfam" id="PF02204">
    <property type="entry name" value="VPS9"/>
    <property type="match status" value="1"/>
</dbReference>
<dbReference type="VEuPathDB" id="AmoebaDB:EHI8A_004910"/>
<dbReference type="VEuPathDB" id="AmoebaDB:EHI_151980"/>